<evidence type="ECO:0000313" key="2">
    <source>
        <dbReference type="Proteomes" id="UP000886998"/>
    </source>
</evidence>
<dbReference type="Proteomes" id="UP000886998">
    <property type="component" value="Unassembled WGS sequence"/>
</dbReference>
<proteinExistence type="predicted"/>
<keyword evidence="2" id="KW-1185">Reference proteome</keyword>
<sequence>MHSNVSHTINTIASFAQDDDSEQAVLYTRQDYLYERQQAAVNFASPPPPPPTTTSILLLQPANQEAPCPPPQDFQRYQPAFTVL</sequence>
<name>A0A8X6WY72_9ARAC</name>
<accession>A0A8X6WY72</accession>
<organism evidence="1 2">
    <name type="scientific">Trichonephila inaurata madagascariensis</name>
    <dbReference type="NCBI Taxonomy" id="2747483"/>
    <lineage>
        <taxon>Eukaryota</taxon>
        <taxon>Metazoa</taxon>
        <taxon>Ecdysozoa</taxon>
        <taxon>Arthropoda</taxon>
        <taxon>Chelicerata</taxon>
        <taxon>Arachnida</taxon>
        <taxon>Araneae</taxon>
        <taxon>Araneomorphae</taxon>
        <taxon>Entelegynae</taxon>
        <taxon>Araneoidea</taxon>
        <taxon>Nephilidae</taxon>
        <taxon>Trichonephila</taxon>
        <taxon>Trichonephila inaurata</taxon>
    </lineage>
</organism>
<reference evidence="1" key="1">
    <citation type="submission" date="2020-08" db="EMBL/GenBank/DDBJ databases">
        <title>Multicomponent nature underlies the extraordinary mechanical properties of spider dragline silk.</title>
        <authorList>
            <person name="Kono N."/>
            <person name="Nakamura H."/>
            <person name="Mori M."/>
            <person name="Yoshida Y."/>
            <person name="Ohtoshi R."/>
            <person name="Malay A.D."/>
            <person name="Moran D.A.P."/>
            <person name="Tomita M."/>
            <person name="Numata K."/>
            <person name="Arakawa K."/>
        </authorList>
    </citation>
    <scope>NUCLEOTIDE SEQUENCE</scope>
</reference>
<dbReference type="EMBL" id="BMAV01003746">
    <property type="protein sequence ID" value="GFY43524.1"/>
    <property type="molecule type" value="Genomic_DNA"/>
</dbReference>
<gene>
    <name evidence="1" type="ORF">TNIN_466751</name>
</gene>
<evidence type="ECO:0000313" key="1">
    <source>
        <dbReference type="EMBL" id="GFY43524.1"/>
    </source>
</evidence>
<dbReference type="AlphaFoldDB" id="A0A8X6WY72"/>
<protein>
    <submittedName>
        <fullName evidence="1">Uncharacterized protein</fullName>
    </submittedName>
</protein>
<comment type="caution">
    <text evidence="1">The sequence shown here is derived from an EMBL/GenBank/DDBJ whole genome shotgun (WGS) entry which is preliminary data.</text>
</comment>